<evidence type="ECO:0000313" key="7">
    <source>
        <dbReference type="Proteomes" id="UP000000771"/>
    </source>
</evidence>
<keyword evidence="2" id="KW-1277">Toxin-antitoxin system</keyword>
<dbReference type="InterPro" id="IPR008201">
    <property type="entry name" value="HepT-like"/>
</dbReference>
<dbReference type="EMBL" id="CP001631">
    <property type="protein sequence ID" value="ACU54267.1"/>
    <property type="molecule type" value="Genomic_DNA"/>
</dbReference>
<dbReference type="GO" id="GO:0110001">
    <property type="term" value="C:toxin-antitoxin complex"/>
    <property type="evidence" value="ECO:0007669"/>
    <property type="project" value="InterPro"/>
</dbReference>
<dbReference type="InterPro" id="IPR051813">
    <property type="entry name" value="HepT_RNase_toxin"/>
</dbReference>
<protein>
    <recommendedName>
        <fullName evidence="8">DUF86 domain-containing protein</fullName>
    </recommendedName>
</protein>
<name>C7LZV9_ACIFD</name>
<evidence type="ECO:0000256" key="2">
    <source>
        <dbReference type="ARBA" id="ARBA00022649"/>
    </source>
</evidence>
<evidence type="ECO:0000256" key="1">
    <source>
        <dbReference type="ARBA" id="ARBA00022553"/>
    </source>
</evidence>
<dbReference type="eggNOG" id="COG2361">
    <property type="taxonomic scope" value="Bacteria"/>
</dbReference>
<dbReference type="STRING" id="525909.Afer_1341"/>
<evidence type="ECO:0000256" key="3">
    <source>
        <dbReference type="ARBA" id="ARBA00022722"/>
    </source>
</evidence>
<evidence type="ECO:0000256" key="4">
    <source>
        <dbReference type="ARBA" id="ARBA00022741"/>
    </source>
</evidence>
<keyword evidence="4" id="KW-0547">Nucleotide-binding</keyword>
<keyword evidence="3" id="KW-0540">Nuclease</keyword>
<proteinExistence type="predicted"/>
<accession>C7LZV9</accession>
<dbReference type="Pfam" id="PF01934">
    <property type="entry name" value="HepT-like"/>
    <property type="match status" value="1"/>
</dbReference>
<keyword evidence="7" id="KW-1185">Reference proteome</keyword>
<dbReference type="PANTHER" id="PTHR34139">
    <property type="entry name" value="UPF0331 PROTEIN MJ0127"/>
    <property type="match status" value="1"/>
</dbReference>
<dbReference type="PANTHER" id="PTHR34139:SF1">
    <property type="entry name" value="RNASE MJ1380-RELATED"/>
    <property type="match status" value="1"/>
</dbReference>
<evidence type="ECO:0008006" key="8">
    <source>
        <dbReference type="Google" id="ProtNLM"/>
    </source>
</evidence>
<dbReference type="AlphaFoldDB" id="C7LZV9"/>
<sequence length="127" mass="14201">MSRHTDSVYLDHIVVACDRIDRYLAGVSYDAFLANDEKQSAVIRQLEIIGEAAGRLSEAFRRSNTEIPWGRLKALRNVLIHAYADVNVERVWTVAREDAPVLRGVAARLLTRLPGPDKGRASFPPFA</sequence>
<dbReference type="HOGENOM" id="CLU_142825_3_2_11"/>
<dbReference type="GO" id="GO:0016787">
    <property type="term" value="F:hydrolase activity"/>
    <property type="evidence" value="ECO:0007669"/>
    <property type="project" value="UniProtKB-KW"/>
</dbReference>
<dbReference type="KEGG" id="afo:Afer_1341"/>
<dbReference type="RefSeq" id="WP_015798751.1">
    <property type="nucleotide sequence ID" value="NC_013124.1"/>
</dbReference>
<dbReference type="OrthoDB" id="4725864at2"/>
<dbReference type="GO" id="GO:0000166">
    <property type="term" value="F:nucleotide binding"/>
    <property type="evidence" value="ECO:0007669"/>
    <property type="project" value="UniProtKB-KW"/>
</dbReference>
<evidence type="ECO:0000256" key="5">
    <source>
        <dbReference type="ARBA" id="ARBA00022801"/>
    </source>
</evidence>
<organism evidence="6 7">
    <name type="scientific">Acidimicrobium ferrooxidans (strain DSM 10331 / JCM 15462 / NBRC 103882 / ICP)</name>
    <dbReference type="NCBI Taxonomy" id="525909"/>
    <lineage>
        <taxon>Bacteria</taxon>
        <taxon>Bacillati</taxon>
        <taxon>Actinomycetota</taxon>
        <taxon>Acidimicrobiia</taxon>
        <taxon>Acidimicrobiales</taxon>
        <taxon>Acidimicrobiaceae</taxon>
        <taxon>Acidimicrobium</taxon>
    </lineage>
</organism>
<keyword evidence="5" id="KW-0378">Hydrolase</keyword>
<dbReference type="GO" id="GO:0004540">
    <property type="term" value="F:RNA nuclease activity"/>
    <property type="evidence" value="ECO:0007669"/>
    <property type="project" value="InterPro"/>
</dbReference>
<reference evidence="6 7" key="1">
    <citation type="journal article" date="2009" name="Stand. Genomic Sci.">
        <title>Complete genome sequence of Acidimicrobium ferrooxidans type strain (ICP).</title>
        <authorList>
            <person name="Clum A."/>
            <person name="Nolan M."/>
            <person name="Lang E."/>
            <person name="Glavina Del Rio T."/>
            <person name="Tice H."/>
            <person name="Copeland A."/>
            <person name="Cheng J.F."/>
            <person name="Lucas S."/>
            <person name="Chen F."/>
            <person name="Bruce D."/>
            <person name="Goodwin L."/>
            <person name="Pitluck S."/>
            <person name="Ivanova N."/>
            <person name="Mavrommatis K."/>
            <person name="Mikhailova N."/>
            <person name="Pati A."/>
            <person name="Chen A."/>
            <person name="Palaniappan K."/>
            <person name="Goker M."/>
            <person name="Spring S."/>
            <person name="Land M."/>
            <person name="Hauser L."/>
            <person name="Chang Y.J."/>
            <person name="Jeffries C.C."/>
            <person name="Chain P."/>
            <person name="Bristow J."/>
            <person name="Eisen J.A."/>
            <person name="Markowitz V."/>
            <person name="Hugenholtz P."/>
            <person name="Kyrpides N.C."/>
            <person name="Klenk H.P."/>
            <person name="Lapidus A."/>
        </authorList>
    </citation>
    <scope>NUCLEOTIDE SEQUENCE [LARGE SCALE GENOMIC DNA]</scope>
    <source>
        <strain evidence="7">DSM 10331 / JCM 15462 / NBRC 103882 / ICP</strain>
    </source>
</reference>
<dbReference type="Proteomes" id="UP000000771">
    <property type="component" value="Chromosome"/>
</dbReference>
<gene>
    <name evidence="6" type="ordered locus">Afer_1341</name>
</gene>
<keyword evidence="1" id="KW-0597">Phosphoprotein</keyword>
<evidence type="ECO:0000313" key="6">
    <source>
        <dbReference type="EMBL" id="ACU54267.1"/>
    </source>
</evidence>